<feature type="domain" description="Transcription elongation factor GreA/GreB C-terminal" evidence="1">
    <location>
        <begin position="53"/>
        <end position="128"/>
    </location>
</feature>
<keyword evidence="4" id="KW-1185">Reference proteome</keyword>
<evidence type="ECO:0000259" key="2">
    <source>
        <dbReference type="Pfam" id="PF14760"/>
    </source>
</evidence>
<evidence type="ECO:0000313" key="3">
    <source>
        <dbReference type="EMBL" id="BCR04884.1"/>
    </source>
</evidence>
<dbReference type="InterPro" id="IPR036953">
    <property type="entry name" value="GreA/GreB_C_sf"/>
</dbReference>
<reference evidence="3 4" key="2">
    <citation type="journal article" date="2021" name="Int. J. Syst. Evol. Microbiol.">
        <title>Isolation and Polyphasic Characterization of Desulfuromonas versatilis sp. Nov., an Electrogenic Bacteria Capable of Versatile Metabolism Isolated from a Graphene Oxide-Reducing Enrichment Culture.</title>
        <authorList>
            <person name="Xie L."/>
            <person name="Yoshida N."/>
            <person name="Ishii S."/>
            <person name="Meng L."/>
        </authorList>
    </citation>
    <scope>NUCLEOTIDE SEQUENCE [LARGE SCALE GENOMIC DNA]</scope>
    <source>
        <strain evidence="3 4">NIT-T3</strain>
    </source>
</reference>
<dbReference type="Pfam" id="PF14760">
    <property type="entry name" value="Rnk_N"/>
    <property type="match status" value="1"/>
</dbReference>
<name>A0ABN6DZE4_9BACT</name>
<reference evidence="3 4" key="1">
    <citation type="journal article" date="2016" name="C (Basel)">
        <title>Selective Growth of and Electricity Production by Marine Exoelectrogenic Bacteria in Self-Aggregated Hydrogel of Microbially Reduced Graphene Oxide.</title>
        <authorList>
            <person name="Yoshida N."/>
            <person name="Goto Y."/>
            <person name="Miyata Y."/>
        </authorList>
    </citation>
    <scope>NUCLEOTIDE SEQUENCE [LARGE SCALE GENOMIC DNA]</scope>
    <source>
        <strain evidence="3 4">NIT-T3</strain>
    </source>
</reference>
<dbReference type="PROSITE" id="PS00830">
    <property type="entry name" value="GREAB_2"/>
    <property type="match status" value="1"/>
</dbReference>
<dbReference type="InterPro" id="IPR023459">
    <property type="entry name" value="Tscrpt_elong_fac_GreA/B_fam"/>
</dbReference>
<gene>
    <name evidence="3" type="primary">rnk-1_1</name>
    <name evidence="3" type="ORF">DESUT3_19530</name>
</gene>
<feature type="domain" description="Regulator of nucleoside diphosphate kinase N-terminal" evidence="2">
    <location>
        <begin position="6"/>
        <end position="47"/>
    </location>
</feature>
<evidence type="ECO:0000259" key="1">
    <source>
        <dbReference type="Pfam" id="PF01272"/>
    </source>
</evidence>
<dbReference type="SUPFAM" id="SSF54534">
    <property type="entry name" value="FKBP-like"/>
    <property type="match status" value="1"/>
</dbReference>
<dbReference type="Proteomes" id="UP001319827">
    <property type="component" value="Chromosome"/>
</dbReference>
<protein>
    <submittedName>
        <fullName evidence="3">RNA polymerase-binding protein Rnk</fullName>
    </submittedName>
</protein>
<evidence type="ECO:0000313" key="4">
    <source>
        <dbReference type="Proteomes" id="UP001319827"/>
    </source>
</evidence>
<dbReference type="InterPro" id="IPR001437">
    <property type="entry name" value="Tscrpt_elong_fac_GreA/B_C"/>
</dbReference>
<dbReference type="RefSeq" id="WP_221252325.1">
    <property type="nucleotide sequence ID" value="NZ_AP024355.1"/>
</dbReference>
<dbReference type="NCBIfam" id="NF004396">
    <property type="entry name" value="PRK05753.1"/>
    <property type="match status" value="1"/>
</dbReference>
<proteinExistence type="predicted"/>
<organism evidence="3 4">
    <name type="scientific">Desulfuromonas versatilis</name>
    <dbReference type="NCBI Taxonomy" id="2802975"/>
    <lineage>
        <taxon>Bacteria</taxon>
        <taxon>Pseudomonadati</taxon>
        <taxon>Thermodesulfobacteriota</taxon>
        <taxon>Desulfuromonadia</taxon>
        <taxon>Desulfuromonadales</taxon>
        <taxon>Desulfuromonadaceae</taxon>
        <taxon>Desulfuromonas</taxon>
    </lineage>
</organism>
<dbReference type="Pfam" id="PF01272">
    <property type="entry name" value="GreA_GreB"/>
    <property type="match status" value="1"/>
</dbReference>
<dbReference type="EMBL" id="AP024355">
    <property type="protein sequence ID" value="BCR04884.1"/>
    <property type="molecule type" value="Genomic_DNA"/>
</dbReference>
<dbReference type="PANTHER" id="PTHR30437:SF5">
    <property type="entry name" value="REGULATOR OF NUCLEOSIDE DIPHOSPHATE KINASE"/>
    <property type="match status" value="1"/>
</dbReference>
<sequence length="138" mass="15603">MPERIVYITDYDYKRLGLLLESMNSVPQNRRNDLSCLENELESCRVVAPNEIPANVVTLNSRIRYFNLNSKEERIVTLVFPSNADLSKGRVSIISPLGAAILGYAEGDVVVWKTFSGRKTIRIEEVIYQPEAAGDFHL</sequence>
<dbReference type="InterPro" id="IPR018151">
    <property type="entry name" value="TF_GreA/GreB_CS"/>
</dbReference>
<dbReference type="InterPro" id="IPR029462">
    <property type="entry name" value="Rnk_N"/>
</dbReference>
<accession>A0ABN6DZE4</accession>
<dbReference type="PANTHER" id="PTHR30437">
    <property type="entry name" value="TRANSCRIPTION ELONGATION FACTOR GREA"/>
    <property type="match status" value="1"/>
</dbReference>
<dbReference type="Gene3D" id="3.10.50.30">
    <property type="entry name" value="Transcription elongation factor, GreA/GreB, C-terminal domain"/>
    <property type="match status" value="1"/>
</dbReference>